<dbReference type="CDD" id="cd00010">
    <property type="entry name" value="AAI_LTSS"/>
    <property type="match status" value="1"/>
</dbReference>
<gene>
    <name evidence="11" type="ORF">WN944_013649</name>
</gene>
<evidence type="ECO:0000256" key="2">
    <source>
        <dbReference type="ARBA" id="ARBA00009748"/>
    </source>
</evidence>
<proteinExistence type="inferred from homology"/>
<keyword evidence="4" id="KW-0336">GPI-anchor</keyword>
<dbReference type="InterPro" id="IPR036312">
    <property type="entry name" value="Bifun_inhib/LTP/seed_sf"/>
</dbReference>
<evidence type="ECO:0000259" key="10">
    <source>
        <dbReference type="Pfam" id="PF14368"/>
    </source>
</evidence>
<organism evidence="11 12">
    <name type="scientific">Citrus x changshan-huyou</name>
    <dbReference type="NCBI Taxonomy" id="2935761"/>
    <lineage>
        <taxon>Eukaryota</taxon>
        <taxon>Viridiplantae</taxon>
        <taxon>Streptophyta</taxon>
        <taxon>Embryophyta</taxon>
        <taxon>Tracheophyta</taxon>
        <taxon>Spermatophyta</taxon>
        <taxon>Magnoliopsida</taxon>
        <taxon>eudicotyledons</taxon>
        <taxon>Gunneridae</taxon>
        <taxon>Pentapetalae</taxon>
        <taxon>rosids</taxon>
        <taxon>malvids</taxon>
        <taxon>Sapindales</taxon>
        <taxon>Rutaceae</taxon>
        <taxon>Aurantioideae</taxon>
        <taxon>Citrus</taxon>
    </lineage>
</organism>
<comment type="subcellular location">
    <subcellularLocation>
        <location evidence="1">Cell membrane</location>
        <topology evidence="1">Lipid-anchor</topology>
        <topology evidence="1">GPI-anchor</topology>
    </subcellularLocation>
</comment>
<comment type="similarity">
    <text evidence="2">Belongs to the plant LTP family.</text>
</comment>
<dbReference type="InterPro" id="IPR043325">
    <property type="entry name" value="LTSS"/>
</dbReference>
<protein>
    <recommendedName>
        <fullName evidence="10">Bifunctional inhibitor/plant lipid transfer protein/seed storage helical domain-containing protein</fullName>
    </recommendedName>
</protein>
<dbReference type="SUPFAM" id="SSF47699">
    <property type="entry name" value="Bifunctional inhibitor/lipid-transfer protein/seed storage 2S albumin"/>
    <property type="match status" value="1"/>
</dbReference>
<dbReference type="Proteomes" id="UP001428341">
    <property type="component" value="Unassembled WGS sequence"/>
</dbReference>
<keyword evidence="3" id="KW-1003">Cell membrane</keyword>
<comment type="caution">
    <text evidence="11">The sequence shown here is derived from an EMBL/GenBank/DDBJ whole genome shotgun (WGS) entry which is preliminary data.</text>
</comment>
<feature type="domain" description="Bifunctional inhibitor/plant lipid transfer protein/seed storage helical" evidence="10">
    <location>
        <begin position="67"/>
        <end position="160"/>
    </location>
</feature>
<keyword evidence="6" id="KW-1015">Disulfide bond</keyword>
<dbReference type="InterPro" id="IPR016140">
    <property type="entry name" value="Bifunc_inhib/LTP/seed_store"/>
</dbReference>
<evidence type="ECO:0000256" key="1">
    <source>
        <dbReference type="ARBA" id="ARBA00004609"/>
    </source>
</evidence>
<evidence type="ECO:0000313" key="12">
    <source>
        <dbReference type="Proteomes" id="UP001428341"/>
    </source>
</evidence>
<keyword evidence="8" id="KW-0449">Lipoprotein</keyword>
<evidence type="ECO:0000256" key="5">
    <source>
        <dbReference type="ARBA" id="ARBA00022729"/>
    </source>
</evidence>
<dbReference type="PANTHER" id="PTHR33044">
    <property type="entry name" value="BIFUNCTIONAL INHIBITOR/LIPID-TRANSFER PROTEIN/SEED STORAGE 2S ALBUMIN SUPERFAMILY PROTEIN-RELATED"/>
    <property type="match status" value="1"/>
</dbReference>
<dbReference type="Gene3D" id="1.10.110.10">
    <property type="entry name" value="Plant lipid-transfer and hydrophobic proteins"/>
    <property type="match status" value="1"/>
</dbReference>
<reference evidence="11 12" key="1">
    <citation type="submission" date="2024-05" db="EMBL/GenBank/DDBJ databases">
        <title>Haplotype-resolved chromosome-level genome assembly of Huyou (Citrus changshanensis).</title>
        <authorList>
            <person name="Miao C."/>
            <person name="Chen W."/>
            <person name="Wu Y."/>
            <person name="Wang L."/>
            <person name="Zhao S."/>
            <person name="Grierson D."/>
            <person name="Xu C."/>
            <person name="Chen K."/>
        </authorList>
    </citation>
    <scope>NUCLEOTIDE SEQUENCE [LARGE SCALE GENOMIC DNA]</scope>
    <source>
        <strain evidence="11">01-14</strain>
        <tissue evidence="11">Leaf</tissue>
    </source>
</reference>
<dbReference type="GO" id="GO:0098552">
    <property type="term" value="C:side of membrane"/>
    <property type="evidence" value="ECO:0007669"/>
    <property type="project" value="UniProtKB-KW"/>
</dbReference>
<accession>A0AAP0MAP0</accession>
<name>A0AAP0MAP0_9ROSI</name>
<sequence>MVSSNAVFFLLFPDTKPSRNSTYIFEAVTRPTKTLTPTAFLQLTIKKKKKEKGKIMAVHNKATLMVMAVIAAAIASTSLTDAQNIPSCASKLVPCATFLNSTTKPNAECCNSIKEAVANELPCLCTLYNTPGLLSSFNVSLEDALRLTRNCNVPSDLSSCKNSGAPSPGSSVPPPGTPGNDNGATAREAWAGITSLLLFWAASMMLY</sequence>
<feature type="region of interest" description="Disordered" evidence="9">
    <location>
        <begin position="158"/>
        <end position="185"/>
    </location>
</feature>
<dbReference type="EMBL" id="JBCGBO010000005">
    <property type="protein sequence ID" value="KAK9198465.1"/>
    <property type="molecule type" value="Genomic_DNA"/>
</dbReference>
<evidence type="ECO:0000256" key="8">
    <source>
        <dbReference type="ARBA" id="ARBA00023288"/>
    </source>
</evidence>
<dbReference type="GO" id="GO:0005886">
    <property type="term" value="C:plasma membrane"/>
    <property type="evidence" value="ECO:0007669"/>
    <property type="project" value="UniProtKB-SubCell"/>
</dbReference>
<evidence type="ECO:0000256" key="4">
    <source>
        <dbReference type="ARBA" id="ARBA00022622"/>
    </source>
</evidence>
<keyword evidence="7" id="KW-0325">Glycoprotein</keyword>
<keyword evidence="12" id="KW-1185">Reference proteome</keyword>
<evidence type="ECO:0000256" key="9">
    <source>
        <dbReference type="SAM" id="MobiDB-lite"/>
    </source>
</evidence>
<evidence type="ECO:0000256" key="3">
    <source>
        <dbReference type="ARBA" id="ARBA00022475"/>
    </source>
</evidence>
<keyword evidence="5" id="KW-0732">Signal</keyword>
<dbReference type="Pfam" id="PF14368">
    <property type="entry name" value="LTP_2"/>
    <property type="match status" value="1"/>
</dbReference>
<evidence type="ECO:0000256" key="7">
    <source>
        <dbReference type="ARBA" id="ARBA00023180"/>
    </source>
</evidence>
<keyword evidence="4" id="KW-0472">Membrane</keyword>
<dbReference type="AlphaFoldDB" id="A0AAP0MAP0"/>
<evidence type="ECO:0000256" key="6">
    <source>
        <dbReference type="ARBA" id="ARBA00023157"/>
    </source>
</evidence>
<evidence type="ECO:0000313" key="11">
    <source>
        <dbReference type="EMBL" id="KAK9198465.1"/>
    </source>
</evidence>